<evidence type="ECO:0000256" key="1">
    <source>
        <dbReference type="ARBA" id="ARBA00022448"/>
    </source>
</evidence>
<evidence type="ECO:0000259" key="4">
    <source>
        <dbReference type="PROSITE" id="PS50893"/>
    </source>
</evidence>
<keyword evidence="3 5" id="KW-0067">ATP-binding</keyword>
<evidence type="ECO:0000256" key="2">
    <source>
        <dbReference type="ARBA" id="ARBA00022741"/>
    </source>
</evidence>
<dbReference type="Pfam" id="PF00005">
    <property type="entry name" value="ABC_tran"/>
    <property type="match status" value="1"/>
</dbReference>
<dbReference type="SUPFAM" id="SSF52540">
    <property type="entry name" value="P-loop containing nucleoside triphosphate hydrolases"/>
    <property type="match status" value="1"/>
</dbReference>
<dbReference type="GO" id="GO:0016887">
    <property type="term" value="F:ATP hydrolysis activity"/>
    <property type="evidence" value="ECO:0007669"/>
    <property type="project" value="InterPro"/>
</dbReference>
<dbReference type="PROSITE" id="PS00211">
    <property type="entry name" value="ABC_TRANSPORTER_1"/>
    <property type="match status" value="1"/>
</dbReference>
<evidence type="ECO:0000256" key="3">
    <source>
        <dbReference type="ARBA" id="ARBA00022840"/>
    </source>
</evidence>
<gene>
    <name evidence="5" type="ORF">F8D48_10995</name>
</gene>
<dbReference type="EMBL" id="WAJS01000054">
    <property type="protein sequence ID" value="KAB1638711.1"/>
    <property type="molecule type" value="Genomic_DNA"/>
</dbReference>
<proteinExistence type="predicted"/>
<dbReference type="PANTHER" id="PTHR43776:SF5">
    <property type="entry name" value="ATPASE COMPONENT OF ABC-TYPE TRANSPORT SYSTEM"/>
    <property type="match status" value="1"/>
</dbReference>
<sequence length="200" mass="21343">MLEARAIAFGYGGGPLLYEGFSLAVAPGERVQLAAPSGAGKTTLARILAGYERPRAGTVLVDGAPLPRRGRCPVQLVGQHPELTVDPRQTMAAVLAEAGAAPEEVERLRALLGIRDRWLTRYPRELSGGELQRFCIARALAASPRYLIADEVSTMLDAVTQAQIWSVLLAEARARDLGLVFVSHSPALAARIATRVVPLA</sequence>
<dbReference type="RefSeq" id="WP_151432036.1">
    <property type="nucleotide sequence ID" value="NZ_CAKODJ010000002.1"/>
</dbReference>
<keyword evidence="1" id="KW-0813">Transport</keyword>
<dbReference type="InterPro" id="IPR027417">
    <property type="entry name" value="P-loop_NTPase"/>
</dbReference>
<dbReference type="InterPro" id="IPR003593">
    <property type="entry name" value="AAA+_ATPase"/>
</dbReference>
<organism evidence="5 6">
    <name type="scientific">Adlercreutzia muris</name>
    <dbReference type="NCBI Taxonomy" id="1796610"/>
    <lineage>
        <taxon>Bacteria</taxon>
        <taxon>Bacillati</taxon>
        <taxon>Actinomycetota</taxon>
        <taxon>Coriobacteriia</taxon>
        <taxon>Eggerthellales</taxon>
        <taxon>Eggerthellaceae</taxon>
        <taxon>Adlercreutzia</taxon>
    </lineage>
</organism>
<dbReference type="PANTHER" id="PTHR43776">
    <property type="entry name" value="TRANSPORT ATP-BINDING PROTEIN"/>
    <property type="match status" value="1"/>
</dbReference>
<dbReference type="GO" id="GO:0055085">
    <property type="term" value="P:transmembrane transport"/>
    <property type="evidence" value="ECO:0007669"/>
    <property type="project" value="UniProtKB-ARBA"/>
</dbReference>
<protein>
    <submittedName>
        <fullName evidence="5">ATP-binding cassette domain-containing protein</fullName>
    </submittedName>
</protein>
<comment type="caution">
    <text evidence="5">The sequence shown here is derived from an EMBL/GenBank/DDBJ whole genome shotgun (WGS) entry which is preliminary data.</text>
</comment>
<name>A0A7C8FZ29_9ACTN</name>
<evidence type="ECO:0000313" key="6">
    <source>
        <dbReference type="Proteomes" id="UP000479639"/>
    </source>
</evidence>
<feature type="domain" description="ABC transporter" evidence="4">
    <location>
        <begin position="2"/>
        <end position="200"/>
    </location>
</feature>
<dbReference type="InterPro" id="IPR003439">
    <property type="entry name" value="ABC_transporter-like_ATP-bd"/>
</dbReference>
<dbReference type="InterPro" id="IPR017871">
    <property type="entry name" value="ABC_transporter-like_CS"/>
</dbReference>
<keyword evidence="6" id="KW-1185">Reference proteome</keyword>
<dbReference type="AlphaFoldDB" id="A0A7C8FZ29"/>
<accession>A0A7C8FZ29</accession>
<dbReference type="Gene3D" id="3.40.50.300">
    <property type="entry name" value="P-loop containing nucleotide triphosphate hydrolases"/>
    <property type="match status" value="1"/>
</dbReference>
<evidence type="ECO:0000313" key="5">
    <source>
        <dbReference type="EMBL" id="KAB1638711.1"/>
    </source>
</evidence>
<dbReference type="SMART" id="SM00382">
    <property type="entry name" value="AAA"/>
    <property type="match status" value="1"/>
</dbReference>
<reference evidence="5 6" key="1">
    <citation type="submission" date="2019-09" db="EMBL/GenBank/DDBJ databases">
        <title>Whole genome shotgun sequencing (WGS) of Ellagibacter isourolithinifaciens DSM 104140(T) and Adlercreutzia muris DSM 29508(T).</title>
        <authorList>
            <person name="Stoll D.A."/>
            <person name="Danylec N."/>
            <person name="Huch M."/>
        </authorList>
    </citation>
    <scope>NUCLEOTIDE SEQUENCE [LARGE SCALE GENOMIC DNA]</scope>
    <source>
        <strain evidence="5 6">DSM 29508</strain>
    </source>
</reference>
<keyword evidence="2" id="KW-0547">Nucleotide-binding</keyword>
<dbReference type="Proteomes" id="UP000479639">
    <property type="component" value="Unassembled WGS sequence"/>
</dbReference>
<dbReference type="PROSITE" id="PS50893">
    <property type="entry name" value="ABC_TRANSPORTER_2"/>
    <property type="match status" value="1"/>
</dbReference>
<dbReference type="GO" id="GO:0005524">
    <property type="term" value="F:ATP binding"/>
    <property type="evidence" value="ECO:0007669"/>
    <property type="project" value="UniProtKB-KW"/>
</dbReference>
<dbReference type="InterPro" id="IPR050319">
    <property type="entry name" value="ABC_transp_ATP-bind"/>
</dbReference>